<evidence type="ECO:0000313" key="3">
    <source>
        <dbReference type="Proteomes" id="UP000295558"/>
    </source>
</evidence>
<proteinExistence type="predicted"/>
<keyword evidence="3" id="KW-1185">Reference proteome</keyword>
<dbReference type="OrthoDB" id="9795306at2"/>
<accession>A0A4R6ZRZ9</accession>
<dbReference type="EMBL" id="SNZK01000001">
    <property type="protein sequence ID" value="TDR55477.1"/>
    <property type="molecule type" value="Genomic_DNA"/>
</dbReference>
<dbReference type="Proteomes" id="UP000295558">
    <property type="component" value="Unassembled WGS sequence"/>
</dbReference>
<dbReference type="InterPro" id="IPR029068">
    <property type="entry name" value="Glyas_Bleomycin-R_OHBP_Dase"/>
</dbReference>
<evidence type="ECO:0000259" key="1">
    <source>
        <dbReference type="Pfam" id="PF06983"/>
    </source>
</evidence>
<dbReference type="CDD" id="cd06588">
    <property type="entry name" value="PhnB_like"/>
    <property type="match status" value="1"/>
</dbReference>
<dbReference type="PANTHER" id="PTHR33990:SF5">
    <property type="entry name" value="PHNB-LIKE DOMAIN-CONTAINING PROTEIN"/>
    <property type="match status" value="1"/>
</dbReference>
<dbReference type="Gene3D" id="3.10.180.10">
    <property type="entry name" value="2,3-Dihydroxybiphenyl 1,2-Dioxygenase, domain 1"/>
    <property type="match status" value="1"/>
</dbReference>
<feature type="domain" description="PhnB-like" evidence="1">
    <location>
        <begin position="4"/>
        <end position="136"/>
    </location>
</feature>
<dbReference type="AlphaFoldDB" id="A0A4R6ZRZ9"/>
<name>A0A4R6ZRZ9_9LIST</name>
<protein>
    <submittedName>
        <fullName evidence="2">PhnB protein</fullName>
    </submittedName>
</protein>
<sequence>MAKLYSYLSFDNAKESMEYYKEVFGATLLKRMSMDENMAKEWGITTDNLEDTTIHGGFVILGNTIFCSDRDSKGEPFSSSVTMMLDFNSEDAEEVAALEALYKNVTESGVEIIDELKEQFWGGKMGIIKDKYGLVWMFHAQPYSNLAQ</sequence>
<evidence type="ECO:0000313" key="2">
    <source>
        <dbReference type="EMBL" id="TDR55477.1"/>
    </source>
</evidence>
<organism evidence="2 3">
    <name type="scientific">Listeria rocourtiae</name>
    <dbReference type="NCBI Taxonomy" id="647910"/>
    <lineage>
        <taxon>Bacteria</taxon>
        <taxon>Bacillati</taxon>
        <taxon>Bacillota</taxon>
        <taxon>Bacilli</taxon>
        <taxon>Bacillales</taxon>
        <taxon>Listeriaceae</taxon>
        <taxon>Listeria</taxon>
    </lineage>
</organism>
<reference evidence="2 3" key="1">
    <citation type="submission" date="2019-03" db="EMBL/GenBank/DDBJ databases">
        <title>Genomic Encyclopedia of Type Strains, Phase III (KMG-III): the genomes of soil and plant-associated and newly described type strains.</title>
        <authorList>
            <person name="Whitman W."/>
        </authorList>
    </citation>
    <scope>NUCLEOTIDE SEQUENCE [LARGE SCALE GENOMIC DNA]</scope>
    <source>
        <strain evidence="2 3">CECT 7972</strain>
    </source>
</reference>
<dbReference type="InterPro" id="IPR028973">
    <property type="entry name" value="PhnB-like"/>
</dbReference>
<comment type="caution">
    <text evidence="2">The sequence shown here is derived from an EMBL/GenBank/DDBJ whole genome shotgun (WGS) entry which is preliminary data.</text>
</comment>
<dbReference type="STRING" id="1265846.PROCOU_06108"/>
<dbReference type="PANTHER" id="PTHR33990">
    <property type="entry name" value="PROTEIN YJDN-RELATED"/>
    <property type="match status" value="1"/>
</dbReference>
<dbReference type="SUPFAM" id="SSF54593">
    <property type="entry name" value="Glyoxalase/Bleomycin resistance protein/Dihydroxybiphenyl dioxygenase"/>
    <property type="match status" value="1"/>
</dbReference>
<dbReference type="Pfam" id="PF06983">
    <property type="entry name" value="3-dmu-9_3-mt"/>
    <property type="match status" value="1"/>
</dbReference>
<gene>
    <name evidence="2" type="ORF">DFP96_101414</name>
</gene>
<dbReference type="RefSeq" id="WP_036070188.1">
    <property type="nucleotide sequence ID" value="NZ_JAASUO010000001.1"/>
</dbReference>